<dbReference type="EMBL" id="LAZR01000304">
    <property type="protein sequence ID" value="KKN75758.1"/>
    <property type="molecule type" value="Genomic_DNA"/>
</dbReference>
<protein>
    <submittedName>
        <fullName evidence="1">Uncharacterized protein</fullName>
    </submittedName>
</protein>
<sequence>MDTPIHEETYRDHTIKIIHDPDPESPRDYDNLGTMNCWHRRYNLGDKHDHGDPRDLLIDLCNFDSDTELSMNALFERASRRTVILPLYLYDHSGITMNTTGFHCPWDSGQVGYIFVTLEDIRKEYSVSRVSKNMRTKIADHLRQEVQTYDHYLTGNCYGFVVEKDEDEIASCWGFLGDYDGYCLDEAKSSVG</sequence>
<proteinExistence type="predicted"/>
<evidence type="ECO:0000313" key="1">
    <source>
        <dbReference type="EMBL" id="KKN75758.1"/>
    </source>
</evidence>
<reference evidence="1" key="1">
    <citation type="journal article" date="2015" name="Nature">
        <title>Complex archaea that bridge the gap between prokaryotes and eukaryotes.</title>
        <authorList>
            <person name="Spang A."/>
            <person name="Saw J.H."/>
            <person name="Jorgensen S.L."/>
            <person name="Zaremba-Niedzwiedzka K."/>
            <person name="Martijn J."/>
            <person name="Lind A.E."/>
            <person name="van Eijk R."/>
            <person name="Schleper C."/>
            <person name="Guy L."/>
            <person name="Ettema T.J."/>
        </authorList>
    </citation>
    <scope>NUCLEOTIDE SEQUENCE</scope>
</reference>
<dbReference type="AlphaFoldDB" id="A0A0F9WC24"/>
<organism evidence="1">
    <name type="scientific">marine sediment metagenome</name>
    <dbReference type="NCBI Taxonomy" id="412755"/>
    <lineage>
        <taxon>unclassified sequences</taxon>
        <taxon>metagenomes</taxon>
        <taxon>ecological metagenomes</taxon>
    </lineage>
</organism>
<name>A0A0F9WC24_9ZZZZ</name>
<comment type="caution">
    <text evidence="1">The sequence shown here is derived from an EMBL/GenBank/DDBJ whole genome shotgun (WGS) entry which is preliminary data.</text>
</comment>
<accession>A0A0F9WC24</accession>
<gene>
    <name evidence="1" type="ORF">LCGC14_0377560</name>
</gene>